<keyword evidence="1" id="KW-0732">Signal</keyword>
<gene>
    <name evidence="3" type="ORF">VRU48_08585</name>
</gene>
<protein>
    <submittedName>
        <fullName evidence="3">Metallophosphoesterase</fullName>
    </submittedName>
</protein>
<name>A0ABU7I6Q8_9SPHI</name>
<dbReference type="Proteomes" id="UP001336835">
    <property type="component" value="Unassembled WGS sequence"/>
</dbReference>
<dbReference type="PANTHER" id="PTHR16509:SF1">
    <property type="entry name" value="MANGANESE-DEPENDENT ADP-RIBOSE_CDP-ALCOHOL DIPHOSPHATASE"/>
    <property type="match status" value="1"/>
</dbReference>
<proteinExistence type="predicted"/>
<dbReference type="RefSeq" id="WP_330107511.1">
    <property type="nucleotide sequence ID" value="NZ_JAZDQT010000001.1"/>
</dbReference>
<dbReference type="InterPro" id="IPR029052">
    <property type="entry name" value="Metallo-depent_PP-like"/>
</dbReference>
<evidence type="ECO:0000259" key="2">
    <source>
        <dbReference type="Pfam" id="PF00149"/>
    </source>
</evidence>
<comment type="caution">
    <text evidence="3">The sequence shown here is derived from an EMBL/GenBank/DDBJ whole genome shotgun (WGS) entry which is preliminary data.</text>
</comment>
<sequence length="298" mass="33308">MNKLTQLFAVLAVLASFTAKAQQPKPILKIGLMADIQYADADTRGSRYYRNSLGKLKACVEDLNKQKVQFAINLGDITDRNPKDLDSVLPILKGLKNPVYNTTGNHDYQSIKENKALYAKLRMPAEYYSFAKKDWLFIMLNTNEVASYTNVSGTWKEKELKTMMDSIKAVKGVNAEEYNGGISSRQLKWLDSLLAKAQARNQKVLIFSHHPLDFAKGLTALNSDEILKVVAKYSCIKALIAGHHHSGAFGYHLGLPCVTLEGMVETADKNAYAILELYPNSFEIKGSGRTKSYKFKLD</sequence>
<reference evidence="3 4" key="1">
    <citation type="submission" date="2024-01" db="EMBL/GenBank/DDBJ databases">
        <title>Pedobacter sp. nov., isolated from fresh soil.</title>
        <authorList>
            <person name="Le N.T.T."/>
        </authorList>
    </citation>
    <scope>NUCLEOTIDE SEQUENCE [LARGE SCALE GENOMIC DNA]</scope>
    <source>
        <strain evidence="3 4">KR3-3</strain>
    </source>
</reference>
<dbReference type="PANTHER" id="PTHR16509">
    <property type="match status" value="1"/>
</dbReference>
<accession>A0ABU7I6Q8</accession>
<dbReference type="InterPro" id="IPR004843">
    <property type="entry name" value="Calcineurin-like_PHP"/>
</dbReference>
<dbReference type="SUPFAM" id="SSF56300">
    <property type="entry name" value="Metallo-dependent phosphatases"/>
    <property type="match status" value="1"/>
</dbReference>
<feature type="chain" id="PRO_5047377408" evidence="1">
    <location>
        <begin position="22"/>
        <end position="298"/>
    </location>
</feature>
<dbReference type="EMBL" id="JAZDQT010000001">
    <property type="protein sequence ID" value="MEE1945162.1"/>
    <property type="molecule type" value="Genomic_DNA"/>
</dbReference>
<feature type="domain" description="Calcineurin-like phosphoesterase" evidence="2">
    <location>
        <begin position="28"/>
        <end position="246"/>
    </location>
</feature>
<evidence type="ECO:0000313" key="3">
    <source>
        <dbReference type="EMBL" id="MEE1945162.1"/>
    </source>
</evidence>
<feature type="signal peptide" evidence="1">
    <location>
        <begin position="1"/>
        <end position="21"/>
    </location>
</feature>
<dbReference type="Pfam" id="PF00149">
    <property type="entry name" value="Metallophos"/>
    <property type="match status" value="1"/>
</dbReference>
<evidence type="ECO:0000313" key="4">
    <source>
        <dbReference type="Proteomes" id="UP001336835"/>
    </source>
</evidence>
<evidence type="ECO:0000256" key="1">
    <source>
        <dbReference type="SAM" id="SignalP"/>
    </source>
</evidence>
<organism evidence="3 4">
    <name type="scientific">Pedobacter albus</name>
    <dbReference type="NCBI Taxonomy" id="3113905"/>
    <lineage>
        <taxon>Bacteria</taxon>
        <taxon>Pseudomonadati</taxon>
        <taxon>Bacteroidota</taxon>
        <taxon>Sphingobacteriia</taxon>
        <taxon>Sphingobacteriales</taxon>
        <taxon>Sphingobacteriaceae</taxon>
        <taxon>Pedobacter</taxon>
    </lineage>
</organism>
<dbReference type="Gene3D" id="3.60.21.10">
    <property type="match status" value="1"/>
</dbReference>
<keyword evidence="4" id="KW-1185">Reference proteome</keyword>